<organism evidence="3 4">
    <name type="scientific">Pseudonocardia humida</name>
    <dbReference type="NCBI Taxonomy" id="2800819"/>
    <lineage>
        <taxon>Bacteria</taxon>
        <taxon>Bacillati</taxon>
        <taxon>Actinomycetota</taxon>
        <taxon>Actinomycetes</taxon>
        <taxon>Pseudonocardiales</taxon>
        <taxon>Pseudonocardiaceae</taxon>
        <taxon>Pseudonocardia</taxon>
    </lineage>
</organism>
<dbReference type="InterPro" id="IPR003736">
    <property type="entry name" value="PAAI_dom"/>
</dbReference>
<dbReference type="Pfam" id="PF03061">
    <property type="entry name" value="4HBT"/>
    <property type="match status" value="1"/>
</dbReference>
<dbReference type="PANTHER" id="PTHR43240:SF1">
    <property type="entry name" value="BLR5584 PROTEIN"/>
    <property type="match status" value="1"/>
</dbReference>
<dbReference type="Proteomes" id="UP001165283">
    <property type="component" value="Unassembled WGS sequence"/>
</dbReference>
<gene>
    <name evidence="3" type="ORF">KDL28_02195</name>
</gene>
<dbReference type="NCBIfam" id="TIGR00369">
    <property type="entry name" value="unchar_dom_1"/>
    <property type="match status" value="1"/>
</dbReference>
<evidence type="ECO:0000256" key="1">
    <source>
        <dbReference type="ARBA" id="ARBA00022801"/>
    </source>
</evidence>
<dbReference type="CDD" id="cd03443">
    <property type="entry name" value="PaaI_thioesterase"/>
    <property type="match status" value="1"/>
</dbReference>
<dbReference type="InterPro" id="IPR006683">
    <property type="entry name" value="Thioestr_dom"/>
</dbReference>
<dbReference type="InterPro" id="IPR029069">
    <property type="entry name" value="HotDog_dom_sf"/>
</dbReference>
<sequence length="174" mass="18321">MTVTEPDPTTAGTRERTHTWEDPMRTAAAAAEVDGLTFLRMMAAGEVPGPPIAGTLGFAVDEVDEGQVVFSFEPAEYHFNPIGSVHGGVYATLLDSACGCAVHSALPAGARYTSLDLTVKFIRALHAGSGRVRCEGLLVHLGGRTALAEARLLDSQGRLVAHATSSCMVFRPGR</sequence>
<name>A0ABT0ZT02_9PSEU</name>
<dbReference type="SUPFAM" id="SSF54637">
    <property type="entry name" value="Thioesterase/thiol ester dehydrase-isomerase"/>
    <property type="match status" value="1"/>
</dbReference>
<accession>A0ABT0ZT02</accession>
<evidence type="ECO:0000313" key="4">
    <source>
        <dbReference type="Proteomes" id="UP001165283"/>
    </source>
</evidence>
<reference evidence="3" key="1">
    <citation type="submission" date="2021-04" db="EMBL/GenBank/DDBJ databases">
        <title>Pseudonocardia sp. nov., isolated from sandy soil of mangrove forest.</title>
        <authorList>
            <person name="Zan Z."/>
            <person name="Huang R."/>
            <person name="Liu W."/>
        </authorList>
    </citation>
    <scope>NUCLEOTIDE SEQUENCE</scope>
    <source>
        <strain evidence="3">S2-4</strain>
    </source>
</reference>
<comment type="caution">
    <text evidence="3">The sequence shown here is derived from an EMBL/GenBank/DDBJ whole genome shotgun (WGS) entry which is preliminary data.</text>
</comment>
<protein>
    <submittedName>
        <fullName evidence="3">PaaI family thioesterase</fullName>
    </submittedName>
</protein>
<evidence type="ECO:0000313" key="3">
    <source>
        <dbReference type="EMBL" id="MCO1653858.1"/>
    </source>
</evidence>
<keyword evidence="4" id="KW-1185">Reference proteome</keyword>
<dbReference type="RefSeq" id="WP_252435466.1">
    <property type="nucleotide sequence ID" value="NZ_JAGSOV010000008.1"/>
</dbReference>
<keyword evidence="1" id="KW-0378">Hydrolase</keyword>
<proteinExistence type="predicted"/>
<evidence type="ECO:0000259" key="2">
    <source>
        <dbReference type="Pfam" id="PF03061"/>
    </source>
</evidence>
<dbReference type="EMBL" id="JAGSOV010000008">
    <property type="protein sequence ID" value="MCO1653858.1"/>
    <property type="molecule type" value="Genomic_DNA"/>
</dbReference>
<feature type="domain" description="Thioesterase" evidence="2">
    <location>
        <begin position="83"/>
        <end position="161"/>
    </location>
</feature>
<dbReference type="Gene3D" id="3.10.129.10">
    <property type="entry name" value="Hotdog Thioesterase"/>
    <property type="match status" value="1"/>
</dbReference>
<dbReference type="PANTHER" id="PTHR43240">
    <property type="entry name" value="1,4-DIHYDROXY-2-NAPHTHOYL-COA THIOESTERASE 1"/>
    <property type="match status" value="1"/>
</dbReference>